<evidence type="ECO:0000256" key="3">
    <source>
        <dbReference type="PROSITE-ProRule" id="PRU00023"/>
    </source>
</evidence>
<comment type="caution">
    <text evidence="5">The sequence shown here is derived from an EMBL/GenBank/DDBJ whole genome shotgun (WGS) entry which is preliminary data.</text>
</comment>
<dbReference type="SUPFAM" id="SSF48403">
    <property type="entry name" value="Ankyrin repeat"/>
    <property type="match status" value="1"/>
</dbReference>
<evidence type="ECO:0000256" key="4">
    <source>
        <dbReference type="SAM" id="MobiDB-lite"/>
    </source>
</evidence>
<sequence length="252" mass="26894">MSVTSATATALFPYFLYTDPGCSVLSLTASVRLRRAIHLNDASLARRILRNNPHLLHNPDPESSDSNLHLAARLGFLPVCEVLVAAGHEHPSPALNADNQTALMLAAAAGHTDVVHFLANYSPSSILRRDCEGRDAVMQASIGGHDTVLQILLTYAPGGPASAVQNVDCDGNTALHFASSNGNLPVMRTLLAAGADPRKTNMECWTALEYSATLQTQRYLSGLVTDVEKKKKSARRDGEGSKGMSLRFMGGS</sequence>
<keyword evidence="6" id="KW-1185">Reference proteome</keyword>
<feature type="repeat" description="ANK" evidence="3">
    <location>
        <begin position="170"/>
        <end position="202"/>
    </location>
</feature>
<dbReference type="PANTHER" id="PTHR24198">
    <property type="entry name" value="ANKYRIN REPEAT AND PROTEIN KINASE DOMAIN-CONTAINING PROTEIN"/>
    <property type="match status" value="1"/>
</dbReference>
<organism evidence="5 6">
    <name type="scientific">Thielaviopsis punctulata</name>
    <dbReference type="NCBI Taxonomy" id="72032"/>
    <lineage>
        <taxon>Eukaryota</taxon>
        <taxon>Fungi</taxon>
        <taxon>Dikarya</taxon>
        <taxon>Ascomycota</taxon>
        <taxon>Pezizomycotina</taxon>
        <taxon>Sordariomycetes</taxon>
        <taxon>Hypocreomycetidae</taxon>
        <taxon>Microascales</taxon>
        <taxon>Ceratocystidaceae</taxon>
        <taxon>Thielaviopsis</taxon>
    </lineage>
</organism>
<keyword evidence="2 3" id="KW-0040">ANK repeat</keyword>
<dbReference type="Gene3D" id="1.25.40.20">
    <property type="entry name" value="Ankyrin repeat-containing domain"/>
    <property type="match status" value="2"/>
</dbReference>
<feature type="region of interest" description="Disordered" evidence="4">
    <location>
        <begin position="230"/>
        <end position="252"/>
    </location>
</feature>
<dbReference type="PROSITE" id="PS50088">
    <property type="entry name" value="ANK_REPEAT"/>
    <property type="match status" value="1"/>
</dbReference>
<dbReference type="OrthoDB" id="823504at2759"/>
<dbReference type="PANTHER" id="PTHR24198:SF165">
    <property type="entry name" value="ANKYRIN REPEAT-CONTAINING PROTEIN-RELATED"/>
    <property type="match status" value="1"/>
</dbReference>
<dbReference type="InterPro" id="IPR036770">
    <property type="entry name" value="Ankyrin_rpt-contain_sf"/>
</dbReference>
<gene>
    <name evidence="5" type="ORF">TD95_002946</name>
</gene>
<dbReference type="AlphaFoldDB" id="A0A0F4ZKC9"/>
<accession>A0A0F4ZKC9</accession>
<dbReference type="Proteomes" id="UP000033483">
    <property type="component" value="Unassembled WGS sequence"/>
</dbReference>
<dbReference type="PROSITE" id="PS50297">
    <property type="entry name" value="ANK_REP_REGION"/>
    <property type="match status" value="1"/>
</dbReference>
<dbReference type="InterPro" id="IPR002110">
    <property type="entry name" value="Ankyrin_rpt"/>
</dbReference>
<dbReference type="SMART" id="SM00248">
    <property type="entry name" value="ANK"/>
    <property type="match status" value="4"/>
</dbReference>
<keyword evidence="1" id="KW-0677">Repeat</keyword>
<reference evidence="5 6" key="1">
    <citation type="submission" date="2015-03" db="EMBL/GenBank/DDBJ databases">
        <authorList>
            <person name="Radwan O."/>
            <person name="Al-Naeli F.A."/>
            <person name="Rendon G.A."/>
            <person name="Fields C."/>
        </authorList>
    </citation>
    <scope>NUCLEOTIDE SEQUENCE [LARGE SCALE GENOMIC DNA]</scope>
    <source>
        <strain evidence="5">CR-DP1</strain>
    </source>
</reference>
<evidence type="ECO:0000313" key="6">
    <source>
        <dbReference type="Proteomes" id="UP000033483"/>
    </source>
</evidence>
<dbReference type="Pfam" id="PF12796">
    <property type="entry name" value="Ank_2"/>
    <property type="match status" value="2"/>
</dbReference>
<evidence type="ECO:0000256" key="1">
    <source>
        <dbReference type="ARBA" id="ARBA00022737"/>
    </source>
</evidence>
<proteinExistence type="predicted"/>
<dbReference type="EMBL" id="LAEV01000157">
    <property type="protein sequence ID" value="KKA30992.1"/>
    <property type="molecule type" value="Genomic_DNA"/>
</dbReference>
<evidence type="ECO:0000256" key="2">
    <source>
        <dbReference type="ARBA" id="ARBA00023043"/>
    </source>
</evidence>
<name>A0A0F4ZKC9_9PEZI</name>
<evidence type="ECO:0000313" key="5">
    <source>
        <dbReference type="EMBL" id="KKA30992.1"/>
    </source>
</evidence>
<protein>
    <submittedName>
        <fullName evidence="5">Uncharacterized protein</fullName>
    </submittedName>
</protein>